<dbReference type="eggNOG" id="arCOG00062">
    <property type="taxonomic scope" value="Archaea"/>
</dbReference>
<proteinExistence type="predicted"/>
<dbReference type="Gene3D" id="3.60.110.10">
    <property type="entry name" value="Carbon-nitrogen hydrolase"/>
    <property type="match status" value="1"/>
</dbReference>
<accession>A2BNC1</accession>
<dbReference type="Pfam" id="PF00795">
    <property type="entry name" value="CN_hydrolase"/>
    <property type="match status" value="1"/>
</dbReference>
<dbReference type="HOGENOM" id="CLU_030130_1_2_2"/>
<evidence type="ECO:0000313" key="2">
    <source>
        <dbReference type="EMBL" id="ABM81482.1"/>
    </source>
</evidence>
<dbReference type="InterPro" id="IPR036526">
    <property type="entry name" value="C-N_Hydrolase_sf"/>
</dbReference>
<dbReference type="EnsemblBacteria" id="ABM81482">
    <property type="protein sequence ID" value="ABM81482"/>
    <property type="gene ID" value="Hbut_1669"/>
</dbReference>
<dbReference type="EMBL" id="CP000493">
    <property type="protein sequence ID" value="ABM81482.1"/>
    <property type="molecule type" value="Genomic_DNA"/>
</dbReference>
<dbReference type="PANTHER" id="PTHR23088">
    <property type="entry name" value="NITRILASE-RELATED"/>
    <property type="match status" value="1"/>
</dbReference>
<dbReference type="AlphaFoldDB" id="A2BNC1"/>
<dbReference type="SUPFAM" id="SSF56317">
    <property type="entry name" value="Carbon-nitrogen hydrolase"/>
    <property type="match status" value="1"/>
</dbReference>
<organism evidence="2 3">
    <name type="scientific">Hyperthermus butylicus (strain DSM 5456 / JCM 9403 / PLM1-5)</name>
    <dbReference type="NCBI Taxonomy" id="415426"/>
    <lineage>
        <taxon>Archaea</taxon>
        <taxon>Thermoproteota</taxon>
        <taxon>Thermoprotei</taxon>
        <taxon>Desulfurococcales</taxon>
        <taxon>Pyrodictiaceae</taxon>
        <taxon>Hyperthermus</taxon>
    </lineage>
</organism>
<evidence type="ECO:0000313" key="3">
    <source>
        <dbReference type="Proteomes" id="UP000002593"/>
    </source>
</evidence>
<dbReference type="RefSeq" id="WP_011822800.1">
    <property type="nucleotide sequence ID" value="NC_008818.1"/>
</dbReference>
<keyword evidence="3" id="KW-1185">Reference proteome</keyword>
<dbReference type="InterPro" id="IPR003010">
    <property type="entry name" value="C-N_Hydrolase"/>
</dbReference>
<dbReference type="PANTHER" id="PTHR23088:SF27">
    <property type="entry name" value="DEAMINATED GLUTATHIONE AMIDASE"/>
    <property type="match status" value="1"/>
</dbReference>
<gene>
    <name evidence="2" type="ordered locus">Hbut_1669</name>
</gene>
<dbReference type="PROSITE" id="PS50263">
    <property type="entry name" value="CN_HYDROLASE"/>
    <property type="match status" value="1"/>
</dbReference>
<reference evidence="2 3" key="1">
    <citation type="journal article" date="2007" name="Archaea">
        <title>The genome of Hyperthermus butylicus: a sulfur-reducing, peptide fermenting, neutrophilic Crenarchaeote growing up to 108 degrees C.</title>
        <authorList>
            <person name="Brugger K."/>
            <person name="Chen L."/>
            <person name="Stark M."/>
            <person name="Zibat A."/>
            <person name="Redder P."/>
            <person name="Ruepp A."/>
            <person name="Awayez M."/>
            <person name="She Q."/>
            <person name="Garrett R.A."/>
            <person name="Klenk H.P."/>
        </authorList>
    </citation>
    <scope>NUCLEOTIDE SEQUENCE [LARGE SCALE GENOMIC DNA]</scope>
    <source>
        <strain evidence="3">DSM 5456 / JCM 9403 / PLM1-5</strain>
    </source>
</reference>
<dbReference type="CDD" id="cd07581">
    <property type="entry name" value="nitrilase_3"/>
    <property type="match status" value="1"/>
</dbReference>
<evidence type="ECO:0000259" key="1">
    <source>
        <dbReference type="PROSITE" id="PS50263"/>
    </source>
</evidence>
<dbReference type="STRING" id="415426.Hbut_1669"/>
<sequence length="269" mass="30073">MQTLTIALLQFGATHSKEESLERIRKLISRYERIVSEADLLLVPEYSMADPTGQPPEAIAAIAEPLEGPWIGFFARLAREYSVHVVATLYEKSKAGGKPYNTAALIAPTGELLAVYRKIHLFDAYGYRESDYFMPGAEPAKLATIKGFRIALAVCFDLRFPELFRTYALQGAELVAVPAAWYRGPAKEDQLRIIAAARAHENTMYIAVASQYNSNFTGRSLVADPYGLVLLDAGRGEKIVQIEVDRESLEEARRQLPLLKLRRPHAYKL</sequence>
<dbReference type="KEGG" id="hbu:Hbut_1669"/>
<name>A2BNC1_HYPBU</name>
<dbReference type="Proteomes" id="UP000002593">
    <property type="component" value="Chromosome"/>
</dbReference>
<protein>
    <submittedName>
        <fullName evidence="2">Amidohydrolase</fullName>
    </submittedName>
</protein>
<feature type="domain" description="CN hydrolase" evidence="1">
    <location>
        <begin position="4"/>
        <end position="246"/>
    </location>
</feature>
<dbReference type="GeneID" id="4782079"/>